<evidence type="ECO:0000313" key="5">
    <source>
        <dbReference type="Proteomes" id="UP000509367"/>
    </source>
</evidence>
<dbReference type="PANTHER" id="PTHR36698:SF2">
    <property type="entry name" value="MCE_MLAD DOMAIN-CONTAINING PROTEIN"/>
    <property type="match status" value="1"/>
</dbReference>
<feature type="domain" description="Mce/MlaD" evidence="3">
    <location>
        <begin position="46"/>
        <end position="116"/>
    </location>
</feature>
<proteinExistence type="predicted"/>
<feature type="coiled-coil region" evidence="1">
    <location>
        <begin position="373"/>
        <end position="436"/>
    </location>
</feature>
<feature type="transmembrane region" description="Helical" evidence="2">
    <location>
        <begin position="7"/>
        <end position="29"/>
    </location>
</feature>
<dbReference type="RefSeq" id="WP_175275569.1">
    <property type="nucleotide sequence ID" value="NZ_CP054836.1"/>
</dbReference>
<evidence type="ECO:0000259" key="3">
    <source>
        <dbReference type="Pfam" id="PF02470"/>
    </source>
</evidence>
<keyword evidence="2" id="KW-1133">Transmembrane helix</keyword>
<keyword evidence="1" id="KW-0175">Coiled coil</keyword>
<evidence type="ECO:0000313" key="4">
    <source>
        <dbReference type="EMBL" id="QKV17672.1"/>
    </source>
</evidence>
<name>A0A6N1VEK8_9HYPH</name>
<dbReference type="Proteomes" id="UP000509367">
    <property type="component" value="Chromosome"/>
</dbReference>
<accession>A0A6N1VEK8</accession>
<gene>
    <name evidence="4" type="ORF">HTY61_03905</name>
</gene>
<evidence type="ECO:0000256" key="2">
    <source>
        <dbReference type="SAM" id="Phobius"/>
    </source>
</evidence>
<dbReference type="EMBL" id="CP054836">
    <property type="protein sequence ID" value="QKV17672.1"/>
    <property type="molecule type" value="Genomic_DNA"/>
</dbReference>
<keyword evidence="5" id="KW-1185">Reference proteome</keyword>
<keyword evidence="2" id="KW-0472">Membrane</keyword>
<organism evidence="4 5">
    <name type="scientific">Oricola thermophila</name>
    <dbReference type="NCBI Taxonomy" id="2742145"/>
    <lineage>
        <taxon>Bacteria</taxon>
        <taxon>Pseudomonadati</taxon>
        <taxon>Pseudomonadota</taxon>
        <taxon>Alphaproteobacteria</taxon>
        <taxon>Hyphomicrobiales</taxon>
        <taxon>Ahrensiaceae</taxon>
        <taxon>Oricola</taxon>
    </lineage>
</organism>
<keyword evidence="2" id="KW-0812">Transmembrane</keyword>
<dbReference type="AlphaFoldDB" id="A0A6N1VEK8"/>
<dbReference type="Pfam" id="PF02470">
    <property type="entry name" value="MlaD"/>
    <property type="match status" value="1"/>
</dbReference>
<dbReference type="PANTHER" id="PTHR36698">
    <property type="entry name" value="BLL5892 PROTEIN"/>
    <property type="match status" value="1"/>
</dbReference>
<evidence type="ECO:0000256" key="1">
    <source>
        <dbReference type="SAM" id="Coils"/>
    </source>
</evidence>
<protein>
    <submittedName>
        <fullName evidence="4">MCE family protein</fullName>
    </submittedName>
</protein>
<dbReference type="Gene3D" id="1.10.287.950">
    <property type="entry name" value="Methyl-accepting chemotaxis protein"/>
    <property type="match status" value="1"/>
</dbReference>
<sequence length="457" mass="48691">METKANYVTVGAFTILVLLAGFVMVYWVARVDTGGQTARLDVVIEGSVTGLGVGSLVKFNGIDVGKVTGLGFDERNPRIVIARTVVNRNLPISSETEAVLGFTGLTGIAHIELEGGSIGQPNIFEMAEENGVVATIQADPSAVNNLLATAQDIFDRTDRVLNELEGFVVEARKPLATTLDNAAVFSEALKDNAENIDNFLEGIGKVGEALADVSGKLDGTLQGMEQLLAAVDPVKISSIVDNVDVFTGDLREMSEQIQGVADSVANVMADLEDVGSRIKGTFDRVDTLIDAVPPDQLAAAVESLSEAGQSARTALAEVETATQGLGERQEDIQAIISNTQQMAERLNAASERVDGILAKVDGLLGTDEGGSLMAEARKTLQSFRETAETLNARINSISGGLERFSDRGLRDVEALVNETRRSISRIEQAISDLERNPQRLIFGGDGGVKTFDGRERR</sequence>
<dbReference type="InterPro" id="IPR003399">
    <property type="entry name" value="Mce/MlaD"/>
</dbReference>
<dbReference type="SUPFAM" id="SSF58104">
    <property type="entry name" value="Methyl-accepting chemotaxis protein (MCP) signaling domain"/>
    <property type="match status" value="1"/>
</dbReference>
<reference evidence="4 5" key="1">
    <citation type="submission" date="2020-06" db="EMBL/GenBank/DDBJ databases">
        <title>Oricola thermophila sp. nov. isolated from a tidal sediments.</title>
        <authorList>
            <person name="Kwon K.K."/>
            <person name="Yang S.-H."/>
            <person name="Park M.-J."/>
        </authorList>
    </citation>
    <scope>NUCLEOTIDE SEQUENCE [LARGE SCALE GENOMIC DNA]</scope>
    <source>
        <strain evidence="4 5">MEBiC13590</strain>
    </source>
</reference>
<dbReference type="KEGG" id="orm:HTY61_03905"/>